<protein>
    <submittedName>
        <fullName evidence="3">Uncharacterized protein</fullName>
    </submittedName>
</protein>
<keyword evidence="1" id="KW-1133">Transmembrane helix</keyword>
<feature type="transmembrane region" description="Helical" evidence="1">
    <location>
        <begin position="79"/>
        <end position="100"/>
    </location>
</feature>
<sequence length="108" mass="11203">METFVNIAIPVALIMVLAAAVLSLALPLIKSLGEPKVLLKSLLGVAAIAVVFLIGWAIAGDEVTAKYASQGITESGSKLVGGALTTMYILFILAVIGIVFSEFNKALK</sequence>
<reference evidence="3" key="1">
    <citation type="submission" date="2021-09" db="EMBL/GenBank/DDBJ databases">
        <title>Fulvivirga sp. isolated from coastal sediment.</title>
        <authorList>
            <person name="Yu H."/>
        </authorList>
    </citation>
    <scope>NUCLEOTIDE SEQUENCE</scope>
    <source>
        <strain evidence="3">1062</strain>
    </source>
</reference>
<feature type="transmembrane region" description="Helical" evidence="1">
    <location>
        <begin position="41"/>
        <end position="59"/>
    </location>
</feature>
<evidence type="ECO:0000313" key="4">
    <source>
        <dbReference type="EMBL" id="MCA6077516.1"/>
    </source>
</evidence>
<dbReference type="Proteomes" id="UP001139409">
    <property type="component" value="Unassembled WGS sequence"/>
</dbReference>
<dbReference type="AlphaFoldDB" id="A0A9X1HSZ3"/>
<keyword evidence="5" id="KW-1185">Reference proteome</keyword>
<feature type="transmembrane region" description="Helical" evidence="1">
    <location>
        <begin position="6"/>
        <end position="29"/>
    </location>
</feature>
<comment type="caution">
    <text evidence="3">The sequence shown here is derived from an EMBL/GenBank/DDBJ whole genome shotgun (WGS) entry which is preliminary data.</text>
</comment>
<name>A0A9X1HSZ3_9BACT</name>
<dbReference type="EMBL" id="JAIXNE010000004">
    <property type="protein sequence ID" value="MCA6077516.1"/>
    <property type="molecule type" value="Genomic_DNA"/>
</dbReference>
<proteinExistence type="predicted"/>
<evidence type="ECO:0000313" key="5">
    <source>
        <dbReference type="Proteomes" id="UP001139409"/>
    </source>
</evidence>
<evidence type="ECO:0000313" key="2">
    <source>
        <dbReference type="EMBL" id="MCA6075211.1"/>
    </source>
</evidence>
<dbReference type="EMBL" id="JAIXNE010000002">
    <property type="protein sequence ID" value="MCA6075211.1"/>
    <property type="molecule type" value="Genomic_DNA"/>
</dbReference>
<organism evidence="3 5">
    <name type="scientific">Fulvivirga sedimenti</name>
    <dbReference type="NCBI Taxonomy" id="2879465"/>
    <lineage>
        <taxon>Bacteria</taxon>
        <taxon>Pseudomonadati</taxon>
        <taxon>Bacteroidota</taxon>
        <taxon>Cytophagia</taxon>
        <taxon>Cytophagales</taxon>
        <taxon>Fulvivirgaceae</taxon>
        <taxon>Fulvivirga</taxon>
    </lineage>
</organism>
<evidence type="ECO:0000256" key="1">
    <source>
        <dbReference type="SAM" id="Phobius"/>
    </source>
</evidence>
<keyword evidence="1" id="KW-0812">Transmembrane</keyword>
<accession>A0A9X1HSZ3</accession>
<evidence type="ECO:0000313" key="3">
    <source>
        <dbReference type="EMBL" id="MCA6076388.1"/>
    </source>
</evidence>
<gene>
    <name evidence="2" type="ORF">LDX50_10040</name>
    <name evidence="3" type="ORF">LDX50_16010</name>
    <name evidence="4" type="ORF">LDX50_21730</name>
</gene>
<dbReference type="EMBL" id="JAIXNE010000003">
    <property type="protein sequence ID" value="MCA6076388.1"/>
    <property type="molecule type" value="Genomic_DNA"/>
</dbReference>
<keyword evidence="1" id="KW-0472">Membrane</keyword>
<dbReference type="RefSeq" id="WP_225698315.1">
    <property type="nucleotide sequence ID" value="NZ_JAIXNE010000002.1"/>
</dbReference>